<gene>
    <name evidence="1" type="ORF">C5F50_08500</name>
</gene>
<dbReference type="KEGG" id="nue:C5F50_08500"/>
<reference evidence="1 2" key="1">
    <citation type="submission" date="2018-02" db="EMBL/GenBank/DDBJ databases">
        <title>Complete genome of Nitrosopumilus ureaphilus PS0.</title>
        <authorList>
            <person name="Qin W."/>
            <person name="Zheng Y."/>
            <person name="Stahl D.A."/>
        </authorList>
    </citation>
    <scope>NUCLEOTIDE SEQUENCE [LARGE SCALE GENOMIC DNA]</scope>
    <source>
        <strain evidence="1 2">PS0</strain>
    </source>
</reference>
<dbReference type="AlphaFoldDB" id="A0A7D5M4T5"/>
<keyword evidence="2" id="KW-1185">Reference proteome</keyword>
<evidence type="ECO:0000313" key="1">
    <source>
        <dbReference type="EMBL" id="QLH07106.1"/>
    </source>
</evidence>
<sequence>MDDYEIAIILQAYNKGIIGMKNYVAIEKFSKMINWQKISTVYRIKKGFKSVAQKLVKRKLLSDDGKSMAVLYLDKIGASYIIGMNENEPKRISKILSKIE</sequence>
<accession>A0A7D5M4T5</accession>
<evidence type="ECO:0000313" key="2">
    <source>
        <dbReference type="Proteomes" id="UP000509478"/>
    </source>
</evidence>
<protein>
    <submittedName>
        <fullName evidence="1">Uncharacterized protein</fullName>
    </submittedName>
</protein>
<dbReference type="GeneID" id="56068134"/>
<dbReference type="OrthoDB" id="10971at2157"/>
<dbReference type="EMBL" id="CP026995">
    <property type="protein sequence ID" value="QLH07106.1"/>
    <property type="molecule type" value="Genomic_DNA"/>
</dbReference>
<name>A0A7D5M4T5_9ARCH</name>
<dbReference type="RefSeq" id="WP_179370970.1">
    <property type="nucleotide sequence ID" value="NZ_CP026995.1"/>
</dbReference>
<organism evidence="1 2">
    <name type="scientific">Nitrosopumilus ureiphilus</name>
    <dbReference type="NCBI Taxonomy" id="1470067"/>
    <lineage>
        <taxon>Archaea</taxon>
        <taxon>Nitrososphaerota</taxon>
        <taxon>Nitrososphaeria</taxon>
        <taxon>Nitrosopumilales</taxon>
        <taxon>Nitrosopumilaceae</taxon>
        <taxon>Nitrosopumilus</taxon>
    </lineage>
</organism>
<dbReference type="Proteomes" id="UP000509478">
    <property type="component" value="Chromosome"/>
</dbReference>
<proteinExistence type="predicted"/>